<dbReference type="PANTHER" id="PTHR34406:SF1">
    <property type="entry name" value="PROTEIN YCEI"/>
    <property type="match status" value="1"/>
</dbReference>
<evidence type="ECO:0000256" key="1">
    <source>
        <dbReference type="SAM" id="SignalP"/>
    </source>
</evidence>
<dbReference type="AlphaFoldDB" id="A0A328B2B9"/>
<reference evidence="4" key="1">
    <citation type="submission" date="2018-05" db="EMBL/GenBank/DDBJ databases">
        <authorList>
            <person name="Li X."/>
        </authorList>
    </citation>
    <scope>NUCLEOTIDE SEQUENCE [LARGE SCALE GENOMIC DNA]</scope>
    <source>
        <strain evidence="4">HKS-05</strain>
    </source>
</reference>
<dbReference type="SMART" id="SM00867">
    <property type="entry name" value="YceI"/>
    <property type="match status" value="1"/>
</dbReference>
<proteinExistence type="predicted"/>
<dbReference type="InterPro" id="IPR036761">
    <property type="entry name" value="TTHA0802/YceI-like_sf"/>
</dbReference>
<evidence type="ECO:0000313" key="3">
    <source>
        <dbReference type="EMBL" id="RAK60056.1"/>
    </source>
</evidence>
<feature type="domain" description="Lipid/polyisoprenoid-binding YceI-like" evidence="2">
    <location>
        <begin position="34"/>
        <end position="196"/>
    </location>
</feature>
<feature type="chain" id="PRO_5016452135" evidence="1">
    <location>
        <begin position="21"/>
        <end position="198"/>
    </location>
</feature>
<dbReference type="PANTHER" id="PTHR34406">
    <property type="entry name" value="PROTEIN YCEI"/>
    <property type="match status" value="1"/>
</dbReference>
<sequence length="198" mass="20876">MRTFAAAVVACLACAAPAAANPTSQDPAKVPPGNYELDPRHASLLAKIPHMGGFSRYTMRFDQLDGRFTYDPADWGATRVTIKVQAASVDTGAPAFNKQIAGYFDAAKFPTITFVSTAVSGENGRGTVTGDLTFHGVTKPVTLDVTFNGAGPGLLGAGTRMGFSGVGRIKRSEFGVTGAREFSGDDVDLMFEVEFVKK</sequence>
<accession>A0A328B2B9</accession>
<dbReference type="SUPFAM" id="SSF101874">
    <property type="entry name" value="YceI-like"/>
    <property type="match status" value="1"/>
</dbReference>
<dbReference type="EMBL" id="QFYP01000001">
    <property type="protein sequence ID" value="RAK60056.1"/>
    <property type="molecule type" value="Genomic_DNA"/>
</dbReference>
<dbReference type="RefSeq" id="WP_111457349.1">
    <property type="nucleotide sequence ID" value="NZ_QFYP01000001.1"/>
</dbReference>
<feature type="signal peptide" evidence="1">
    <location>
        <begin position="1"/>
        <end position="20"/>
    </location>
</feature>
<gene>
    <name evidence="3" type="ORF">DJ021_09685</name>
</gene>
<dbReference type="OrthoDB" id="9811006at2"/>
<dbReference type="Gene3D" id="2.40.128.110">
    <property type="entry name" value="Lipid/polyisoprenoid-binding, YceI-like"/>
    <property type="match status" value="1"/>
</dbReference>
<organism evidence="3 4">
    <name type="scientific">Phenylobacterium hankyongense</name>
    <dbReference type="NCBI Taxonomy" id="1813876"/>
    <lineage>
        <taxon>Bacteria</taxon>
        <taxon>Pseudomonadati</taxon>
        <taxon>Pseudomonadota</taxon>
        <taxon>Alphaproteobacteria</taxon>
        <taxon>Caulobacterales</taxon>
        <taxon>Caulobacteraceae</taxon>
        <taxon>Phenylobacterium</taxon>
    </lineage>
</organism>
<keyword evidence="1" id="KW-0732">Signal</keyword>
<dbReference type="Pfam" id="PF04264">
    <property type="entry name" value="YceI"/>
    <property type="match status" value="1"/>
</dbReference>
<comment type="caution">
    <text evidence="3">The sequence shown here is derived from an EMBL/GenBank/DDBJ whole genome shotgun (WGS) entry which is preliminary data.</text>
</comment>
<dbReference type="Proteomes" id="UP000249842">
    <property type="component" value="Unassembled WGS sequence"/>
</dbReference>
<dbReference type="InterPro" id="IPR007372">
    <property type="entry name" value="Lipid/polyisoprenoid-bd_YceI"/>
</dbReference>
<protein>
    <submittedName>
        <fullName evidence="3">Polyisoprenoid-binding protein</fullName>
    </submittedName>
</protein>
<evidence type="ECO:0000259" key="2">
    <source>
        <dbReference type="SMART" id="SM00867"/>
    </source>
</evidence>
<keyword evidence="4" id="KW-1185">Reference proteome</keyword>
<name>A0A328B2B9_9CAUL</name>
<evidence type="ECO:0000313" key="4">
    <source>
        <dbReference type="Proteomes" id="UP000249842"/>
    </source>
</evidence>